<evidence type="ECO:0000313" key="10">
    <source>
        <dbReference type="EMBL" id="KAK3584797.1"/>
    </source>
</evidence>
<dbReference type="Gene3D" id="4.10.400.10">
    <property type="entry name" value="Low-density Lipoprotein Receptor"/>
    <property type="match status" value="1"/>
</dbReference>
<keyword evidence="3" id="KW-0245">EGF-like domain</keyword>
<dbReference type="Gene3D" id="2.20.100.10">
    <property type="entry name" value="Thrombospondin type-1 (TSP1) repeat"/>
    <property type="match status" value="1"/>
</dbReference>
<dbReference type="PROSITE" id="PS50068">
    <property type="entry name" value="LDLRA_2"/>
    <property type="match status" value="1"/>
</dbReference>
<keyword evidence="11" id="KW-1185">Reference proteome</keyword>
<keyword evidence="5" id="KW-0325">Glycoprotein</keyword>
<feature type="disulfide bond" evidence="6">
    <location>
        <begin position="1040"/>
        <end position="1058"/>
    </location>
</feature>
<keyword evidence="4 6" id="KW-1015">Disulfide bond</keyword>
<dbReference type="InterPro" id="IPR036383">
    <property type="entry name" value="TSP1_rpt_sf"/>
</dbReference>
<dbReference type="Gene3D" id="3.40.390.10">
    <property type="entry name" value="Collagenase (Catalytic Domain)"/>
    <property type="match status" value="1"/>
</dbReference>
<dbReference type="SMART" id="SM00192">
    <property type="entry name" value="LDLa"/>
    <property type="match status" value="1"/>
</dbReference>
<dbReference type="GO" id="GO:0046872">
    <property type="term" value="F:metal ion binding"/>
    <property type="evidence" value="ECO:0007669"/>
    <property type="project" value="UniProtKB-KW"/>
</dbReference>
<dbReference type="EMBL" id="JAEAOA010001308">
    <property type="protein sequence ID" value="KAK3584797.1"/>
    <property type="molecule type" value="Genomic_DNA"/>
</dbReference>
<keyword evidence="7" id="KW-0479">Metal-binding</keyword>
<dbReference type="InterPro" id="IPR024079">
    <property type="entry name" value="MetalloPept_cat_dom_sf"/>
</dbReference>
<dbReference type="InterPro" id="IPR050439">
    <property type="entry name" value="ADAMTS_ADAMTS-like"/>
</dbReference>
<evidence type="ECO:0000256" key="2">
    <source>
        <dbReference type="ARBA" id="ARBA00022525"/>
    </source>
</evidence>
<evidence type="ECO:0000256" key="4">
    <source>
        <dbReference type="ARBA" id="ARBA00023157"/>
    </source>
</evidence>
<evidence type="ECO:0000256" key="5">
    <source>
        <dbReference type="ARBA" id="ARBA00023180"/>
    </source>
</evidence>
<feature type="disulfide bond" evidence="6">
    <location>
        <begin position="1033"/>
        <end position="1045"/>
    </location>
</feature>
<dbReference type="InterPro" id="IPR002870">
    <property type="entry name" value="Peptidase_M12B_N"/>
</dbReference>
<keyword evidence="8" id="KW-0732">Signal</keyword>
<feature type="signal peptide" evidence="8">
    <location>
        <begin position="1"/>
        <end position="25"/>
    </location>
</feature>
<dbReference type="InterPro" id="IPR002172">
    <property type="entry name" value="LDrepeatLR_classA_rpt"/>
</dbReference>
<dbReference type="InterPro" id="IPR001590">
    <property type="entry name" value="Peptidase_M12B"/>
</dbReference>
<dbReference type="InterPro" id="IPR045371">
    <property type="entry name" value="ADAMTS_CR_3"/>
</dbReference>
<comment type="subcellular location">
    <subcellularLocation>
        <location evidence="1">Secreted</location>
    </subcellularLocation>
</comment>
<dbReference type="GO" id="GO:0004222">
    <property type="term" value="F:metalloendopeptidase activity"/>
    <property type="evidence" value="ECO:0007669"/>
    <property type="project" value="InterPro"/>
</dbReference>
<dbReference type="Pfam" id="PF00090">
    <property type="entry name" value="TSP_1"/>
    <property type="match status" value="1"/>
</dbReference>
<dbReference type="AlphaFoldDB" id="A0AAE0S3M2"/>
<feature type="binding site" evidence="7">
    <location>
        <position position="380"/>
    </location>
    <ligand>
        <name>Zn(2+)</name>
        <dbReference type="ChEBI" id="CHEBI:29105"/>
        <note>catalytic</note>
    </ligand>
</feature>
<accession>A0AAE0S3M2</accession>
<name>A0AAE0S3M2_9BIVA</name>
<dbReference type="GO" id="GO:0005576">
    <property type="term" value="C:extracellular region"/>
    <property type="evidence" value="ECO:0007669"/>
    <property type="project" value="UniProtKB-SubCell"/>
</dbReference>
<dbReference type="InterPro" id="IPR036055">
    <property type="entry name" value="LDL_receptor-like_sf"/>
</dbReference>
<dbReference type="SMART" id="SM00209">
    <property type="entry name" value="TSP1"/>
    <property type="match status" value="1"/>
</dbReference>
<keyword evidence="2" id="KW-0964">Secreted</keyword>
<dbReference type="GO" id="GO:0031012">
    <property type="term" value="C:extracellular matrix"/>
    <property type="evidence" value="ECO:0007669"/>
    <property type="project" value="TreeGrafter"/>
</dbReference>
<feature type="binding site" evidence="7">
    <location>
        <position position="384"/>
    </location>
    <ligand>
        <name>Zn(2+)</name>
        <dbReference type="ChEBI" id="CHEBI:29105"/>
        <note>catalytic</note>
    </ligand>
</feature>
<reference evidence="10" key="1">
    <citation type="journal article" date="2021" name="Genome Biol. Evol.">
        <title>A High-Quality Reference Genome for a Parasitic Bivalve with Doubly Uniparental Inheritance (Bivalvia: Unionida).</title>
        <authorList>
            <person name="Smith C.H."/>
        </authorList>
    </citation>
    <scope>NUCLEOTIDE SEQUENCE</scope>
    <source>
        <strain evidence="10">CHS0354</strain>
    </source>
</reference>
<dbReference type="FunFam" id="2.20.100.10:FF:000001">
    <property type="entry name" value="semaphorin-5A isoform X1"/>
    <property type="match status" value="1"/>
</dbReference>
<dbReference type="CDD" id="cd00112">
    <property type="entry name" value="LDLa"/>
    <property type="match status" value="1"/>
</dbReference>
<evidence type="ECO:0000313" key="11">
    <source>
        <dbReference type="Proteomes" id="UP001195483"/>
    </source>
</evidence>
<dbReference type="InterPro" id="IPR000884">
    <property type="entry name" value="TSP1_rpt"/>
</dbReference>
<dbReference type="PROSITE" id="PS50215">
    <property type="entry name" value="ADAM_MEPRO"/>
    <property type="match status" value="1"/>
</dbReference>
<evidence type="ECO:0000256" key="6">
    <source>
        <dbReference type="PROSITE-ProRule" id="PRU00124"/>
    </source>
</evidence>
<evidence type="ECO:0000259" key="9">
    <source>
        <dbReference type="PROSITE" id="PS50215"/>
    </source>
</evidence>
<gene>
    <name evidence="10" type="ORF">CHS0354_021260</name>
</gene>
<evidence type="ECO:0000256" key="1">
    <source>
        <dbReference type="ARBA" id="ARBA00004613"/>
    </source>
</evidence>
<evidence type="ECO:0000256" key="8">
    <source>
        <dbReference type="SAM" id="SignalP"/>
    </source>
</evidence>
<dbReference type="SUPFAM" id="SSF82895">
    <property type="entry name" value="TSP-1 type 1 repeat"/>
    <property type="match status" value="1"/>
</dbReference>
<dbReference type="Pfam" id="PF01562">
    <property type="entry name" value="Pep_M12B_propep"/>
    <property type="match status" value="1"/>
</dbReference>
<dbReference type="PANTHER" id="PTHR13723:SF281">
    <property type="entry name" value="PAPILIN"/>
    <property type="match status" value="1"/>
</dbReference>
<dbReference type="GO" id="GO:0030198">
    <property type="term" value="P:extracellular matrix organization"/>
    <property type="evidence" value="ECO:0007669"/>
    <property type="project" value="TreeGrafter"/>
</dbReference>
<dbReference type="Gene3D" id="2.60.120.830">
    <property type="match status" value="1"/>
</dbReference>
<proteinExistence type="predicted"/>
<dbReference type="Proteomes" id="UP001195483">
    <property type="component" value="Unassembled WGS sequence"/>
</dbReference>
<protein>
    <recommendedName>
        <fullName evidence="9">Peptidase M12B domain-containing protein</fullName>
    </recommendedName>
</protein>
<evidence type="ECO:0000256" key="7">
    <source>
        <dbReference type="PROSITE-ProRule" id="PRU00276"/>
    </source>
</evidence>
<comment type="caution">
    <text evidence="10">The sequence shown here is derived from an EMBL/GenBank/DDBJ whole genome shotgun (WGS) entry which is preliminary data.</text>
</comment>
<dbReference type="PROSITE" id="PS50092">
    <property type="entry name" value="TSP1"/>
    <property type="match status" value="1"/>
</dbReference>
<reference evidence="10" key="2">
    <citation type="journal article" date="2021" name="Genome Biol. Evol.">
        <title>Developing a high-quality reference genome for a parasitic bivalve with doubly uniparental inheritance (Bivalvia: Unionida).</title>
        <authorList>
            <person name="Smith C.H."/>
        </authorList>
    </citation>
    <scope>NUCLEOTIDE SEQUENCE</scope>
    <source>
        <strain evidence="10">CHS0354</strain>
        <tissue evidence="10">Mantle</tissue>
    </source>
</reference>
<dbReference type="SUPFAM" id="SSF57424">
    <property type="entry name" value="LDL receptor-like module"/>
    <property type="match status" value="1"/>
</dbReference>
<feature type="chain" id="PRO_5042257465" description="Peptidase M12B domain-containing protein" evidence="8">
    <location>
        <begin position="26"/>
        <end position="1097"/>
    </location>
</feature>
<keyword evidence="7" id="KW-0862">Zinc</keyword>
<organism evidence="10 11">
    <name type="scientific">Potamilus streckersoni</name>
    <dbReference type="NCBI Taxonomy" id="2493646"/>
    <lineage>
        <taxon>Eukaryota</taxon>
        <taxon>Metazoa</taxon>
        <taxon>Spiralia</taxon>
        <taxon>Lophotrochozoa</taxon>
        <taxon>Mollusca</taxon>
        <taxon>Bivalvia</taxon>
        <taxon>Autobranchia</taxon>
        <taxon>Heteroconchia</taxon>
        <taxon>Palaeoheterodonta</taxon>
        <taxon>Unionida</taxon>
        <taxon>Unionoidea</taxon>
        <taxon>Unionidae</taxon>
        <taxon>Ambleminae</taxon>
        <taxon>Lampsilini</taxon>
        <taxon>Potamilus</taxon>
    </lineage>
</organism>
<dbReference type="GO" id="GO:0006508">
    <property type="term" value="P:proteolysis"/>
    <property type="evidence" value="ECO:0007669"/>
    <property type="project" value="InterPro"/>
</dbReference>
<reference evidence="10" key="3">
    <citation type="submission" date="2023-05" db="EMBL/GenBank/DDBJ databases">
        <authorList>
            <person name="Smith C.H."/>
        </authorList>
    </citation>
    <scope>NUCLEOTIDE SEQUENCE</scope>
    <source>
        <strain evidence="10">CHS0354</strain>
        <tissue evidence="10">Mantle</tissue>
    </source>
</reference>
<feature type="active site" evidence="7">
    <location>
        <position position="381"/>
    </location>
</feature>
<feature type="domain" description="Peptidase M12B" evidence="9">
    <location>
        <begin position="241"/>
        <end position="435"/>
    </location>
</feature>
<feature type="binding site" evidence="7">
    <location>
        <position position="390"/>
    </location>
    <ligand>
        <name>Zn(2+)</name>
        <dbReference type="ChEBI" id="CHEBI:29105"/>
        <note>catalytic</note>
    </ligand>
</feature>
<dbReference type="PANTHER" id="PTHR13723">
    <property type="entry name" value="ADAMTS A DISINTEGRIN AND METALLOPROTEASE WITH THROMBOSPONDIN MOTIFS PROTEASE"/>
    <property type="match status" value="1"/>
</dbReference>
<sequence length="1097" mass="120792">MIRSNFTAAFFGFLYILFVTKPSVCKENDYIRNDRLLQDFIEARQLHKEDLEFDISTLKEYVEDGDSMKKNSIQSHDLRRRKRSGSTDTPVQLSLKAYGEEFTLELWHVQSVLDHDAIVVIRSGDEEETKWTGNHPDCFLRGVLTSHAGTASMSFCDELVGTMNDGINEYHIEALPKYMLETGDYYGNVLVARRSVASIPLGSPIFPNPSELELDYGMDYNSSIYNEDSIRQRRSTTNTSFEIETALYVDQKMYEYMENVLQATTTEKKIDLLMLTWNGVQAEYSKHEQLGYNVTILIKNIVFYQTNPAWYVSSTVLTVNLYSICNGTKNEIAYDHVHLHTGQTGTTTSGFAYVSGSCKPSQRCAVSSIRTFSLYYISAHELGHTLSFLHDSDVGCPAPNDGIMGTKGCNWSSCSKAALENFMQSSSASCLFLTNVAEADVPANLVNRSLSGLWMGMMYTDDEYCEFLHGSGWRFREFPYWGDCSMHSCANMNTSSLTYGKIENYISAIPARYCGDGKVCIGYENCNIWSATGLDLSLFTVVQGGWGEWGSWTSCSRTCGRGIMYRQRKCDNPKPRNAPECKGNEPEYDAVTCNINPCGSDSSVASTLRKQRAGETCARQIANGLFNSTVYDGTGDWFFYSAHGQCEVTCNVRSGYTSSATRRFGLMPDGTACTATASLNVADTNGYPRVSGVYGACVQGYCENFGCDDSNINMSRYDGCGVCGGDNSTCEVYEGIFTDPTIQGSRIDMVWLPNGTYNIQFYFTWSNMQNVYIELWSKDNQAVVASWITSSFIFDSRSNPTSFAGTFWTFFFSGQFLYATGPINEPVLIKLYQRSTNNNTGVQFGYSTPLANNTSECNGTCVQGVWNSTLCGCICNTGFYGTTCNTTCNKICYNGILNATSCTCQCTDHFSGTYCSSCRNPYIGLTCTACKYTSCQNCGTFNNATCRCECLPGYGGLQCEASCNNTLSTCVANAAIGKCITDNVNMETKCNLACGLCVAQEPKAYCATTTVSTVLTASTASTTTTTATCNSTCPWASFTCDNCICESLDVVCDGSDNCGDGSDESTKTCSGSSRPEIFGMTVISLLPTVVILLKNMF</sequence>
<evidence type="ECO:0000256" key="3">
    <source>
        <dbReference type="ARBA" id="ARBA00022536"/>
    </source>
</evidence>
<dbReference type="Pfam" id="PF19236">
    <property type="entry name" value="ADAMTS_CR_3"/>
    <property type="match status" value="1"/>
</dbReference>
<comment type="caution">
    <text evidence="7">Lacks conserved residue(s) required for the propagation of feature annotation.</text>
</comment>
<dbReference type="SUPFAM" id="SSF55486">
    <property type="entry name" value="Metalloproteases ('zincins'), catalytic domain"/>
    <property type="match status" value="1"/>
</dbReference>
<dbReference type="Pfam" id="PF13582">
    <property type="entry name" value="Reprolysin_3"/>
    <property type="match status" value="1"/>
</dbReference>